<accession>A0ACC3AAX2</accession>
<name>A0ACC3AAX2_9EURO</name>
<evidence type="ECO:0000313" key="1">
    <source>
        <dbReference type="EMBL" id="KAJ9658598.1"/>
    </source>
</evidence>
<sequence>MDTQRLQEKHRRSSAFLEIGLEGTDPILDDKIRNERPKLQMKSRQSNVSGAENCAVESAPPTPMTSSQTTPNAASSIHISRIPFMHMALVVALLAIAFPTIYVPLAESRSMPAVAQAGVIVPRSETPATLPAKRQTTGTDICKRWAGQSALVNGTLYYYGGRATTTSDQASNQWNNNFLSVDLTKSWQIGSPSLTGLPTPSGPPAVSLGYLWQSTDNIFLYGGEYSDSPVASPAPFSLWSYNIKSSSWSEHQNPQFEDGSAVQRAAEGAGVSVPNLGLGYYFGGHLDGYTTAGWSQSIPRVYLPSMVEYTMPGFSNNALQSKSATGTDGAYRNITVGSAGFPERADGVLVYVPNYSKSGIIVGLAGGTNQSFTQMNVIDVYDIATSTWYKQPTSGPTPDVRVNPCAVAATSADGSSTQIYMYGGQNLVPYEQQIQYNDVWILTLPSFTWIEVDVSKQSNPPARAGHTCNIWNGQMVVVGGYVGQSLSCDSPGVYVFNTSSLQWQNSYAALAGGDPLNRQKSQNKDPNALQGSYGYQVPAAVQSVIGGNSVGSATVTAPAQTPTGGPLATGGPATYTVTGSDGSVTTQTSSPGPNNGSSNSSSGGGTNVGAIVAGVIAGVFFVLACYLGFCTWIYRKQLKLYKNHVAVTQQSHLTSDAPYPFLGPAMAQRNTLSSSEKGKSTPGSDRFSSDNRSGNSGGPGSSNERRQKLASNNPYNNVPGGTGYATAASSTEDLLKGMEPSFLGVLLSPRRSLRVVNKD</sequence>
<dbReference type="Proteomes" id="UP001172386">
    <property type="component" value="Unassembled WGS sequence"/>
</dbReference>
<reference evidence="1" key="1">
    <citation type="submission" date="2022-10" db="EMBL/GenBank/DDBJ databases">
        <title>Culturing micro-colonial fungi from biological soil crusts in the Mojave desert and describing Neophaeococcomyces mojavensis, and introducing the new genera and species Taxawa tesnikishii.</title>
        <authorList>
            <person name="Kurbessoian T."/>
            <person name="Stajich J.E."/>
        </authorList>
    </citation>
    <scope>NUCLEOTIDE SEQUENCE</scope>
    <source>
        <strain evidence="1">JES_112</strain>
    </source>
</reference>
<dbReference type="EMBL" id="JAPDRQ010000049">
    <property type="protein sequence ID" value="KAJ9658598.1"/>
    <property type="molecule type" value="Genomic_DNA"/>
</dbReference>
<keyword evidence="2" id="KW-1185">Reference proteome</keyword>
<protein>
    <submittedName>
        <fullName evidence="1">Uncharacterized protein</fullName>
    </submittedName>
</protein>
<evidence type="ECO:0000313" key="2">
    <source>
        <dbReference type="Proteomes" id="UP001172386"/>
    </source>
</evidence>
<comment type="caution">
    <text evidence="1">The sequence shown here is derived from an EMBL/GenBank/DDBJ whole genome shotgun (WGS) entry which is preliminary data.</text>
</comment>
<proteinExistence type="predicted"/>
<gene>
    <name evidence="1" type="ORF">H2198_003616</name>
</gene>
<organism evidence="1 2">
    <name type="scientific">Neophaeococcomyces mojaviensis</name>
    <dbReference type="NCBI Taxonomy" id="3383035"/>
    <lineage>
        <taxon>Eukaryota</taxon>
        <taxon>Fungi</taxon>
        <taxon>Dikarya</taxon>
        <taxon>Ascomycota</taxon>
        <taxon>Pezizomycotina</taxon>
        <taxon>Eurotiomycetes</taxon>
        <taxon>Chaetothyriomycetidae</taxon>
        <taxon>Chaetothyriales</taxon>
        <taxon>Chaetothyriales incertae sedis</taxon>
        <taxon>Neophaeococcomyces</taxon>
    </lineage>
</organism>